<sequence>MVTSINESANNNVIIALITHAAMIKVGLFPVSRNTLIFLTKIPTPITDPIIMDSDANNPILFLFVLSLIIFFNHLHRLVSVFLKFV</sequence>
<proteinExistence type="predicted"/>
<dbReference type="AlphaFoldDB" id="A0A3B0PB82"/>
<organism evidence="2 3">
    <name type="scientific">Mycoplasmoides gallisepticum</name>
    <name type="common">Mycoplasma gallisepticum</name>
    <dbReference type="NCBI Taxonomy" id="2096"/>
    <lineage>
        <taxon>Bacteria</taxon>
        <taxon>Bacillati</taxon>
        <taxon>Mycoplasmatota</taxon>
        <taxon>Mycoplasmoidales</taxon>
        <taxon>Mycoplasmoidaceae</taxon>
        <taxon>Mycoplasmoides</taxon>
    </lineage>
</organism>
<keyword evidence="1" id="KW-1133">Transmembrane helix</keyword>
<dbReference type="Proteomes" id="UP000260136">
    <property type="component" value="Chromosome"/>
</dbReference>
<keyword evidence="1" id="KW-0472">Membrane</keyword>
<evidence type="ECO:0000313" key="2">
    <source>
        <dbReference type="EMBL" id="SYV94388.1"/>
    </source>
</evidence>
<gene>
    <name evidence="2" type="ORF">NCTC10115_00710</name>
</gene>
<evidence type="ECO:0000256" key="1">
    <source>
        <dbReference type="SAM" id="Phobius"/>
    </source>
</evidence>
<dbReference type="EMBL" id="LS991952">
    <property type="protein sequence ID" value="SYV94388.1"/>
    <property type="molecule type" value="Genomic_DNA"/>
</dbReference>
<reference evidence="3" key="1">
    <citation type="submission" date="2018-06" db="EMBL/GenBank/DDBJ databases">
        <authorList>
            <consortium name="Pathogen Informatics"/>
        </authorList>
    </citation>
    <scope>NUCLEOTIDE SEQUENCE [LARGE SCALE GENOMIC DNA]</scope>
    <source>
        <strain evidence="3">NCTC10115</strain>
    </source>
</reference>
<keyword evidence="1" id="KW-0812">Transmembrane</keyword>
<feature type="transmembrane region" description="Helical" evidence="1">
    <location>
        <begin position="60"/>
        <end position="83"/>
    </location>
</feature>
<feature type="transmembrane region" description="Helical" evidence="1">
    <location>
        <begin position="12"/>
        <end position="31"/>
    </location>
</feature>
<accession>A0A3B0PB82</accession>
<name>A0A3B0PB82_MYCGL</name>
<protein>
    <submittedName>
        <fullName evidence="2">Uncharacterized protein</fullName>
    </submittedName>
</protein>
<evidence type="ECO:0000313" key="3">
    <source>
        <dbReference type="Proteomes" id="UP000260136"/>
    </source>
</evidence>